<dbReference type="CDD" id="cd00136">
    <property type="entry name" value="PDZ_canonical"/>
    <property type="match status" value="1"/>
</dbReference>
<sequence length="80" mass="9264">MVDLEGYIIMLANKNGEMKLYGSRADNADSLEFDDEILQVNGRTLQNATYAEVIQYIHQCIKSRTISLRLRRRKESRIGE</sequence>
<reference evidence="2" key="2">
    <citation type="journal article" date="2023" name="Commun. Biol.">
        <title>Intrasexual cuticular hydrocarbon dimorphism in a wasp sheds light on hydrocarbon biosynthesis genes in Hymenoptera.</title>
        <authorList>
            <person name="Moris V.C."/>
            <person name="Podsiadlowski L."/>
            <person name="Martin S."/>
            <person name="Oeyen J.P."/>
            <person name="Donath A."/>
            <person name="Petersen M."/>
            <person name="Wilbrandt J."/>
            <person name="Misof B."/>
            <person name="Liedtke D."/>
            <person name="Thamm M."/>
            <person name="Scheiner R."/>
            <person name="Schmitt T."/>
            <person name="Niehuis O."/>
        </authorList>
    </citation>
    <scope>NUCLEOTIDE SEQUENCE</scope>
    <source>
        <strain evidence="2">GBR_01_08_01A</strain>
    </source>
</reference>
<proteinExistence type="predicted"/>
<dbReference type="InterPro" id="IPR036034">
    <property type="entry name" value="PDZ_sf"/>
</dbReference>
<evidence type="ECO:0000313" key="3">
    <source>
        <dbReference type="Proteomes" id="UP001258017"/>
    </source>
</evidence>
<dbReference type="AlphaFoldDB" id="A0AAD9VL42"/>
<dbReference type="Gene3D" id="2.30.42.10">
    <property type="match status" value="1"/>
</dbReference>
<dbReference type="EMBL" id="JAIFRP010000271">
    <property type="protein sequence ID" value="KAK2578479.1"/>
    <property type="molecule type" value="Genomic_DNA"/>
</dbReference>
<name>A0AAD9VL42_9HYME</name>
<comment type="caution">
    <text evidence="2">The sequence shown here is derived from an EMBL/GenBank/DDBJ whole genome shotgun (WGS) entry which is preliminary data.</text>
</comment>
<evidence type="ECO:0000313" key="2">
    <source>
        <dbReference type="EMBL" id="KAK2578479.1"/>
    </source>
</evidence>
<dbReference type="InterPro" id="IPR001478">
    <property type="entry name" value="PDZ"/>
</dbReference>
<feature type="domain" description="PDZ" evidence="1">
    <location>
        <begin position="22"/>
        <end position="72"/>
    </location>
</feature>
<dbReference type="SUPFAM" id="SSF50156">
    <property type="entry name" value="PDZ domain-like"/>
    <property type="match status" value="1"/>
</dbReference>
<gene>
    <name evidence="2" type="ORF">KPH14_011647</name>
</gene>
<keyword evidence="3" id="KW-1185">Reference proteome</keyword>
<dbReference type="PROSITE" id="PS50106">
    <property type="entry name" value="PDZ"/>
    <property type="match status" value="1"/>
</dbReference>
<protein>
    <recommendedName>
        <fullName evidence="1">PDZ domain-containing protein</fullName>
    </recommendedName>
</protein>
<evidence type="ECO:0000259" key="1">
    <source>
        <dbReference type="PROSITE" id="PS50106"/>
    </source>
</evidence>
<dbReference type="Proteomes" id="UP001258017">
    <property type="component" value="Unassembled WGS sequence"/>
</dbReference>
<organism evidence="2 3">
    <name type="scientific">Odynerus spinipes</name>
    <dbReference type="NCBI Taxonomy" id="1348599"/>
    <lineage>
        <taxon>Eukaryota</taxon>
        <taxon>Metazoa</taxon>
        <taxon>Ecdysozoa</taxon>
        <taxon>Arthropoda</taxon>
        <taxon>Hexapoda</taxon>
        <taxon>Insecta</taxon>
        <taxon>Pterygota</taxon>
        <taxon>Neoptera</taxon>
        <taxon>Endopterygota</taxon>
        <taxon>Hymenoptera</taxon>
        <taxon>Apocrita</taxon>
        <taxon>Aculeata</taxon>
        <taxon>Vespoidea</taxon>
        <taxon>Vespidae</taxon>
        <taxon>Eumeninae</taxon>
        <taxon>Odynerus</taxon>
    </lineage>
</organism>
<reference evidence="2" key="1">
    <citation type="submission" date="2021-08" db="EMBL/GenBank/DDBJ databases">
        <authorList>
            <person name="Misof B."/>
            <person name="Oliver O."/>
            <person name="Podsiadlowski L."/>
            <person name="Donath A."/>
            <person name="Peters R."/>
            <person name="Mayer C."/>
            <person name="Rust J."/>
            <person name="Gunkel S."/>
            <person name="Lesny P."/>
            <person name="Martin S."/>
            <person name="Oeyen J.P."/>
            <person name="Petersen M."/>
            <person name="Panagiotis P."/>
            <person name="Wilbrandt J."/>
            <person name="Tanja T."/>
        </authorList>
    </citation>
    <scope>NUCLEOTIDE SEQUENCE</scope>
    <source>
        <strain evidence="2">GBR_01_08_01A</strain>
        <tissue evidence="2">Thorax + abdomen</tissue>
    </source>
</reference>
<accession>A0AAD9VL42</accession>